<dbReference type="EMBL" id="CP012850">
    <property type="protein sequence ID" value="ALI37519.1"/>
    <property type="molecule type" value="Genomic_DNA"/>
</dbReference>
<dbReference type="RefSeq" id="WP_196816579.1">
    <property type="nucleotide sequence ID" value="NZ_CP012850.1"/>
</dbReference>
<dbReference type="OrthoDB" id="11806at2157"/>
<feature type="transmembrane region" description="Helical" evidence="1">
    <location>
        <begin position="21"/>
        <end position="42"/>
    </location>
</feature>
<reference evidence="3" key="1">
    <citation type="submission" date="2015-10" db="EMBL/GenBank/DDBJ databases">
        <title>Niche specialization of a soil ammonia-oxidizing archaeon, Candidatus Nitrosocosmicus oleophilus.</title>
        <authorList>
            <person name="Jung M.-Y."/>
            <person name="Rhee S.-K."/>
        </authorList>
    </citation>
    <scope>NUCLEOTIDE SEQUENCE [LARGE SCALE GENOMIC DNA]</scope>
    <source>
        <strain evidence="3">MY3</strain>
    </source>
</reference>
<evidence type="ECO:0000256" key="1">
    <source>
        <dbReference type="SAM" id="Phobius"/>
    </source>
</evidence>
<dbReference type="GeneID" id="60423187"/>
<name>A0A654M4R2_9ARCH</name>
<sequence>MTTDKKENDNTHNSKRINKKGIILTSILVIGIIGASFIVWFLPSENVQNNGVSNMTISFLDPNDTLTSVNSQFSLLQNEVQNQIDDAKANTVNRTYINDVISVSINQNNELMQTLLNGQPNQTLMPRYVELMNNLKDYSVYLLNVKNITSNSLNMSEDLKNLGNNSAILKQI</sequence>
<organism evidence="2 3">
    <name type="scientific">Candidatus Nitrosocosmicus oleophilus</name>
    <dbReference type="NCBI Taxonomy" id="1353260"/>
    <lineage>
        <taxon>Archaea</taxon>
        <taxon>Nitrososphaerota</taxon>
        <taxon>Nitrososphaeria</taxon>
        <taxon>Nitrososphaerales</taxon>
        <taxon>Nitrososphaeraceae</taxon>
        <taxon>Candidatus Nitrosocosmicus</taxon>
    </lineage>
</organism>
<keyword evidence="1" id="KW-1133">Transmembrane helix</keyword>
<keyword evidence="1" id="KW-0812">Transmembrane</keyword>
<proteinExistence type="predicted"/>
<keyword evidence="3" id="KW-1185">Reference proteome</keyword>
<gene>
    <name evidence="2" type="ORF">NMY3_03336</name>
</gene>
<protein>
    <submittedName>
        <fullName evidence="2">Uncharacterized protein</fullName>
    </submittedName>
</protein>
<dbReference type="KEGG" id="taa:NMY3_03336"/>
<dbReference type="AlphaFoldDB" id="A0A654M4R2"/>
<dbReference type="Proteomes" id="UP000058925">
    <property type="component" value="Chromosome"/>
</dbReference>
<evidence type="ECO:0000313" key="3">
    <source>
        <dbReference type="Proteomes" id="UP000058925"/>
    </source>
</evidence>
<accession>A0A654M4R2</accession>
<keyword evidence="1" id="KW-0472">Membrane</keyword>
<evidence type="ECO:0000313" key="2">
    <source>
        <dbReference type="EMBL" id="ALI37519.1"/>
    </source>
</evidence>